<dbReference type="Gene3D" id="1.10.1370.30">
    <property type="match status" value="1"/>
</dbReference>
<keyword evidence="1 6" id="KW-0645">Protease</keyword>
<dbReference type="EMBL" id="JAATJH010000009">
    <property type="protein sequence ID" value="NJC28154.1"/>
    <property type="molecule type" value="Genomic_DNA"/>
</dbReference>
<organism evidence="8 9">
    <name type="scientific">Neolewinella antarctica</name>
    <dbReference type="NCBI Taxonomy" id="442734"/>
    <lineage>
        <taxon>Bacteria</taxon>
        <taxon>Pseudomonadati</taxon>
        <taxon>Bacteroidota</taxon>
        <taxon>Saprospiria</taxon>
        <taxon>Saprospirales</taxon>
        <taxon>Lewinellaceae</taxon>
        <taxon>Neolewinella</taxon>
    </lineage>
</organism>
<evidence type="ECO:0000259" key="7">
    <source>
        <dbReference type="Pfam" id="PF01432"/>
    </source>
</evidence>
<keyword evidence="2 6" id="KW-0479">Metal-binding</keyword>
<accession>A0ABX0XH25</accession>
<dbReference type="Proteomes" id="UP000770785">
    <property type="component" value="Unassembled WGS sequence"/>
</dbReference>
<dbReference type="PANTHER" id="PTHR11804">
    <property type="entry name" value="PROTEASE M3 THIMET OLIGOPEPTIDASE-RELATED"/>
    <property type="match status" value="1"/>
</dbReference>
<sequence length="568" mass="65222">MSQNPTLTFPEFPYERPDLAFQEKAFRAVLAELKTAAGLNDAIAAVEQIDVIRSGVDTASNISYVRHSIDTKDEFYKAEKEWFDEQLPATEAWRTDYYRALITSEHRAALQAHFGDQLFKTAELSINTFKPEIVEGLQTENKTYSKYMQMKGGAKIDLDGEDYNLSSITPVEQDNDRDRRKQASTAKWGWYAKNREEIEDVYDELVKIRTEMATKLGYENFTQLGYDRMNRTDYGPAEIAVFRNEVKKHIVPLAQELYKQQTARIGVDRLHFYDTAFQFPDGNPKPQGEMADTVDAARKLYDGLSKETGAFFRLLEDRQLMDLAAKDGKATGGYCIYINDYGAPYIFSNFNGTSHDVDVLTHEFGHAFQVYSSRFQKPMEYNWPTFDAAEIHSMSMEFFAYPGVPDFFGPDAEKYYYSHLAGAIRFLPYGCAVDEFQHLVYENPTWSPAERNAAWKKLEAEYLPHLDYSDMPHLNDGTFWQGQLHIFGMPFYYIDYCLAQICAFQFWLKDRKDHESAWADYARLCTAGGSKSFLGLVELANLENPFEPGVMEKITGVIKEQLRSLTVA</sequence>
<feature type="domain" description="Peptidase M3A/M3B catalytic" evidence="7">
    <location>
        <begin position="320"/>
        <end position="549"/>
    </location>
</feature>
<dbReference type="CDD" id="cd09606">
    <property type="entry name" value="M3B_PepF"/>
    <property type="match status" value="1"/>
</dbReference>
<comment type="similarity">
    <text evidence="6">Belongs to the peptidase M3 family.</text>
</comment>
<gene>
    <name evidence="8" type="ORF">GGR27_003675</name>
</gene>
<name>A0ABX0XH25_9BACT</name>
<dbReference type="InterPro" id="IPR011976">
    <property type="entry name" value="Pept_M3B_oligopep-rel"/>
</dbReference>
<protein>
    <submittedName>
        <fullName evidence="8">M3 family oligoendopeptidase</fullName>
    </submittedName>
</protein>
<dbReference type="NCBIfam" id="TIGR02289">
    <property type="entry name" value="M3_not_pepF"/>
    <property type="match status" value="1"/>
</dbReference>
<dbReference type="InterPro" id="IPR001567">
    <property type="entry name" value="Pept_M3A_M3B_dom"/>
</dbReference>
<dbReference type="RefSeq" id="WP_168039905.1">
    <property type="nucleotide sequence ID" value="NZ_JAATJH010000009.1"/>
</dbReference>
<evidence type="ECO:0000256" key="5">
    <source>
        <dbReference type="ARBA" id="ARBA00023049"/>
    </source>
</evidence>
<keyword evidence="3 6" id="KW-0378">Hydrolase</keyword>
<dbReference type="InterPro" id="IPR045090">
    <property type="entry name" value="Pept_M3A_M3B"/>
</dbReference>
<evidence type="ECO:0000256" key="1">
    <source>
        <dbReference type="ARBA" id="ARBA00022670"/>
    </source>
</evidence>
<keyword evidence="4 6" id="KW-0862">Zinc</keyword>
<feature type="domain" description="Peptidase M3A/M3B catalytic" evidence="7">
    <location>
        <begin position="173"/>
        <end position="277"/>
    </location>
</feature>
<proteinExistence type="inferred from homology"/>
<evidence type="ECO:0000313" key="9">
    <source>
        <dbReference type="Proteomes" id="UP000770785"/>
    </source>
</evidence>
<reference evidence="8 9" key="1">
    <citation type="submission" date="2020-03" db="EMBL/GenBank/DDBJ databases">
        <title>Genomic Encyclopedia of Type Strains, Phase IV (KMG-IV): sequencing the most valuable type-strain genomes for metagenomic binning, comparative biology and taxonomic classification.</title>
        <authorList>
            <person name="Goeker M."/>
        </authorList>
    </citation>
    <scope>NUCLEOTIDE SEQUENCE [LARGE SCALE GENOMIC DNA]</scope>
    <source>
        <strain evidence="8 9">DSM 105096</strain>
    </source>
</reference>
<comment type="caution">
    <text evidence="8">The sequence shown here is derived from an EMBL/GenBank/DDBJ whole genome shotgun (WGS) entry which is preliminary data.</text>
</comment>
<comment type="cofactor">
    <cofactor evidence="6">
        <name>Zn(2+)</name>
        <dbReference type="ChEBI" id="CHEBI:29105"/>
    </cofactor>
    <text evidence="6">Binds 1 zinc ion.</text>
</comment>
<dbReference type="PANTHER" id="PTHR11804:SF28">
    <property type="entry name" value="OLIGOENDOPEPTIDASE F"/>
    <property type="match status" value="1"/>
</dbReference>
<keyword evidence="9" id="KW-1185">Reference proteome</keyword>
<evidence type="ECO:0000256" key="2">
    <source>
        <dbReference type="ARBA" id="ARBA00022723"/>
    </source>
</evidence>
<evidence type="ECO:0000256" key="6">
    <source>
        <dbReference type="RuleBase" id="RU003435"/>
    </source>
</evidence>
<dbReference type="Pfam" id="PF01432">
    <property type="entry name" value="Peptidase_M3"/>
    <property type="match status" value="2"/>
</dbReference>
<evidence type="ECO:0000256" key="3">
    <source>
        <dbReference type="ARBA" id="ARBA00022801"/>
    </source>
</evidence>
<evidence type="ECO:0000256" key="4">
    <source>
        <dbReference type="ARBA" id="ARBA00022833"/>
    </source>
</evidence>
<evidence type="ECO:0000313" key="8">
    <source>
        <dbReference type="EMBL" id="NJC28154.1"/>
    </source>
</evidence>
<dbReference type="SUPFAM" id="SSF55486">
    <property type="entry name" value="Metalloproteases ('zincins'), catalytic domain"/>
    <property type="match status" value="1"/>
</dbReference>
<keyword evidence="5 6" id="KW-0482">Metalloprotease</keyword>